<keyword evidence="2" id="KW-0472">Membrane</keyword>
<keyword evidence="7" id="KW-0645">Protease</keyword>
<gene>
    <name evidence="7" type="ORF">SAMN05421771_0773</name>
</gene>
<evidence type="ECO:0000313" key="7">
    <source>
        <dbReference type="EMBL" id="SFS03396.1"/>
    </source>
</evidence>
<keyword evidence="8" id="KW-1185">Reference proteome</keyword>
<dbReference type="Gene3D" id="2.40.170.20">
    <property type="entry name" value="TonB-dependent receptor, beta-barrel domain"/>
    <property type="match status" value="1"/>
</dbReference>
<feature type="domain" description="TonB-dependent transporter Oar-like beta-barrel" evidence="6">
    <location>
        <begin position="378"/>
        <end position="1107"/>
    </location>
</feature>
<dbReference type="RefSeq" id="WP_089836763.1">
    <property type="nucleotide sequence ID" value="NZ_FOZL01000001.1"/>
</dbReference>
<dbReference type="OrthoDB" id="97893at2"/>
<dbReference type="AlphaFoldDB" id="A0A1I6LIZ1"/>
<dbReference type="Gene3D" id="2.60.40.1120">
    <property type="entry name" value="Carboxypeptidase-like, regulatory domain"/>
    <property type="match status" value="1"/>
</dbReference>
<comment type="subcellular location">
    <subcellularLocation>
        <location evidence="1">Cell outer membrane</location>
    </subcellularLocation>
</comment>
<proteinExistence type="predicted"/>
<dbReference type="GO" id="GO:0004180">
    <property type="term" value="F:carboxypeptidase activity"/>
    <property type="evidence" value="ECO:0007669"/>
    <property type="project" value="UniProtKB-KW"/>
</dbReference>
<keyword evidence="7" id="KW-0121">Carboxypeptidase</keyword>
<evidence type="ECO:0000256" key="3">
    <source>
        <dbReference type="ARBA" id="ARBA00023237"/>
    </source>
</evidence>
<accession>A0A1I6LIZ1</accession>
<dbReference type="SUPFAM" id="SSF56935">
    <property type="entry name" value="Porins"/>
    <property type="match status" value="1"/>
</dbReference>
<evidence type="ECO:0000256" key="2">
    <source>
        <dbReference type="ARBA" id="ARBA00023136"/>
    </source>
</evidence>
<feature type="region of interest" description="Disordered" evidence="4">
    <location>
        <begin position="172"/>
        <end position="196"/>
    </location>
</feature>
<dbReference type="Proteomes" id="UP000199024">
    <property type="component" value="Unassembled WGS sequence"/>
</dbReference>
<keyword evidence="3" id="KW-0998">Cell outer membrane</keyword>
<dbReference type="GO" id="GO:0009279">
    <property type="term" value="C:cell outer membrane"/>
    <property type="evidence" value="ECO:0007669"/>
    <property type="project" value="UniProtKB-SubCell"/>
</dbReference>
<evidence type="ECO:0000313" key="8">
    <source>
        <dbReference type="Proteomes" id="UP000199024"/>
    </source>
</evidence>
<dbReference type="EMBL" id="FOZL01000001">
    <property type="protein sequence ID" value="SFS03396.1"/>
    <property type="molecule type" value="Genomic_DNA"/>
</dbReference>
<evidence type="ECO:0000259" key="6">
    <source>
        <dbReference type="Pfam" id="PF25183"/>
    </source>
</evidence>
<evidence type="ECO:0000256" key="4">
    <source>
        <dbReference type="SAM" id="MobiDB-lite"/>
    </source>
</evidence>
<dbReference type="Pfam" id="PF25183">
    <property type="entry name" value="OMP_b-brl_4"/>
    <property type="match status" value="1"/>
</dbReference>
<evidence type="ECO:0000256" key="1">
    <source>
        <dbReference type="ARBA" id="ARBA00004442"/>
    </source>
</evidence>
<dbReference type="InterPro" id="IPR008969">
    <property type="entry name" value="CarboxyPept-like_regulatory"/>
</dbReference>
<feature type="chain" id="PRO_5011630763" evidence="5">
    <location>
        <begin position="30"/>
        <end position="1178"/>
    </location>
</feature>
<keyword evidence="5" id="KW-0732">Signal</keyword>
<dbReference type="STRING" id="474950.SAMN05421771_0773"/>
<dbReference type="Pfam" id="PF13620">
    <property type="entry name" value="CarboxypepD_reg"/>
    <property type="match status" value="1"/>
</dbReference>
<sequence>MRTLIKARSLFKALAAMGLFLILMPGVWAQETTGGLQGTIKDASGAVISRAQVHVDTPTLPGGKTVLTDGKGYYRFANLPPGAYSITVTAKGFATSKQTGLVLEVGRLPSVDLSLSVGSESTVVEVASENPAIDVTSVTTQTNVTQDVVNFVPHGTSFQSVIQFAPAASNEPLMGSTTTNGTGGTSPGSGTNGNSYGYSVAGGSDSENSYLVEGQETANLIGGYSHTSVPFDFIQEVQIKSSGIQAQYGGALGGVVDVIMKKGTSNYHGSVFSQFEVSGLDANTYNRFTRYDPASQPTATNWGAIDQPFQSYQPFKPKTSLVYPGFVIGGPVAPWSAKLRDKVFFFVGFNPELQRYEEFINYGPASIATPGNAPGRVPFSSNTNTYYTTARIDARITDKIAVFGSWLYQLQRQNGQALPSADSTQGYLNTATSCFGQSSTACLGGAPFQFSFAHNLGYVAPNITFNTGADITITPHIVSTTRFGYYFENYHDFGYPTTGNSYYFETTGTSPGVQQNQGFQNDAINQNFTSYNANKAIQIDQSVAWFKSTSFGTHNFSFGYQLNRLSNKLNQHYNNPIVEVFADSSYSPQTNAGATNCAAANLQNFGGCAGANGYVDIVDYGSNGHATSYNNGLFGQDSWTIGKGVTLNVGIRDEKEFLPGEAAPGPGVPNHPINFSWKDKFAPRLGASWDVFRDGKMKVFGGYGKFYDVMKLNLAISSFGGQYWQNCYYGIDGSYTAVNPSFNSNNRYCVGSSSASTANFGSGGAPAGVNFIENINYRGFPTTCSTCSATEEGVAPNLKPYQQHESVFGVDYQLTRTVAFEARYDRRRLDRVIEDSSVYNPNSGETFVIVNPGFGINSTFAGFCNFLYGAGASNCAATPTASGANGAYPPNQTIPAARSYDGMEIRLNKAVSQHWAGMLSYTYSHFRGNYTGLTSSDLSDGDSGGRNAPNNSRAFDEPYFSYNSMGGSSSGLLPTDRPNKLKGYAYYQLKYLRKMTSNLGMFSYIYQGSPNTSFIQDVGYPSSGGFPVQVFNRGVWADVGQSAATGAITIGTPHVYRNPLFVQSDFNFEQGYQVSESKTVTFSATFTNLFNEHAVTAVNEQIDSNSSYINNSQYSTLGGNYVGAGVPFYAAAEAPYNVTNMLSNGGVSGGPQTINSAYGKPLYYQNPRTIRLQVHFNF</sequence>
<organism evidence="7 8">
    <name type="scientific">Granulicella pectinivorans</name>
    <dbReference type="NCBI Taxonomy" id="474950"/>
    <lineage>
        <taxon>Bacteria</taxon>
        <taxon>Pseudomonadati</taxon>
        <taxon>Acidobacteriota</taxon>
        <taxon>Terriglobia</taxon>
        <taxon>Terriglobales</taxon>
        <taxon>Acidobacteriaceae</taxon>
        <taxon>Granulicella</taxon>
    </lineage>
</organism>
<reference evidence="7 8" key="1">
    <citation type="submission" date="2016-10" db="EMBL/GenBank/DDBJ databases">
        <authorList>
            <person name="de Groot N.N."/>
        </authorList>
    </citation>
    <scope>NUCLEOTIDE SEQUENCE [LARGE SCALE GENOMIC DNA]</scope>
    <source>
        <strain evidence="7 8">DSM 21001</strain>
    </source>
</reference>
<evidence type="ECO:0000256" key="5">
    <source>
        <dbReference type="SAM" id="SignalP"/>
    </source>
</evidence>
<feature type="compositionally biased region" description="Gly residues" evidence="4">
    <location>
        <begin position="181"/>
        <end position="191"/>
    </location>
</feature>
<dbReference type="SUPFAM" id="SSF49464">
    <property type="entry name" value="Carboxypeptidase regulatory domain-like"/>
    <property type="match status" value="1"/>
</dbReference>
<name>A0A1I6LIZ1_9BACT</name>
<dbReference type="InterPro" id="IPR057601">
    <property type="entry name" value="Oar-like_b-barrel"/>
</dbReference>
<keyword evidence="7" id="KW-0378">Hydrolase</keyword>
<feature type="signal peptide" evidence="5">
    <location>
        <begin position="1"/>
        <end position="29"/>
    </location>
</feature>
<dbReference type="InterPro" id="IPR036942">
    <property type="entry name" value="Beta-barrel_TonB_sf"/>
</dbReference>
<protein>
    <submittedName>
        <fullName evidence="7">Carboxypeptidase regulatory-like domain-containing protein</fullName>
    </submittedName>
</protein>